<dbReference type="STRING" id="1391654.AKJ09_06137"/>
<dbReference type="InterPro" id="IPR013154">
    <property type="entry name" value="ADH-like_N"/>
</dbReference>
<dbReference type="InterPro" id="IPR036052">
    <property type="entry name" value="TrpB-like_PALP_sf"/>
</dbReference>
<dbReference type="SUPFAM" id="SSF51735">
    <property type="entry name" value="NAD(P)-binding Rossmann-fold domains"/>
    <property type="match status" value="1"/>
</dbReference>
<dbReference type="Pfam" id="PF08240">
    <property type="entry name" value="ADH_N"/>
    <property type="match status" value="1"/>
</dbReference>
<dbReference type="GO" id="GO:0016491">
    <property type="term" value="F:oxidoreductase activity"/>
    <property type="evidence" value="ECO:0007669"/>
    <property type="project" value="InterPro"/>
</dbReference>
<protein>
    <submittedName>
        <fullName evidence="4">Bifunctional protein: zinc-containing alcohol dehydrogenase</fullName>
    </submittedName>
</protein>
<dbReference type="InterPro" id="IPR036291">
    <property type="entry name" value="NAD(P)-bd_dom_sf"/>
</dbReference>
<dbReference type="EMBL" id="CP012333">
    <property type="protein sequence ID" value="AKU99473.1"/>
    <property type="molecule type" value="Genomic_DNA"/>
</dbReference>
<accession>A0A0K1Q112</accession>
<evidence type="ECO:0000259" key="3">
    <source>
        <dbReference type="SMART" id="SM00829"/>
    </source>
</evidence>
<dbReference type="OrthoDB" id="9787435at2"/>
<reference evidence="4 5" key="1">
    <citation type="submission" date="2015-08" db="EMBL/GenBank/DDBJ databases">
        <authorList>
            <person name="Babu N.S."/>
            <person name="Beckwith C.J."/>
            <person name="Beseler K.G."/>
            <person name="Brison A."/>
            <person name="Carone J.V."/>
            <person name="Caskin T.P."/>
            <person name="Diamond M."/>
            <person name="Durham M.E."/>
            <person name="Foxe J.M."/>
            <person name="Go M."/>
            <person name="Henderson B.A."/>
            <person name="Jones I.B."/>
            <person name="McGettigan J.A."/>
            <person name="Micheletti S.J."/>
            <person name="Nasrallah M.E."/>
            <person name="Ortiz D."/>
            <person name="Piller C.R."/>
            <person name="Privatt S.R."/>
            <person name="Schneider S.L."/>
            <person name="Sharp S."/>
            <person name="Smith T.C."/>
            <person name="Stanton J.D."/>
            <person name="Ullery H.E."/>
            <person name="Wilson R.J."/>
            <person name="Serrano M.G."/>
            <person name="Buck G."/>
            <person name="Lee V."/>
            <person name="Wang Y."/>
            <person name="Carvalho R."/>
            <person name="Voegtly L."/>
            <person name="Shi R."/>
            <person name="Duckworth R."/>
            <person name="Johnson A."/>
            <person name="Loviza R."/>
            <person name="Walstead R."/>
            <person name="Shah Z."/>
            <person name="Kiflezghi M."/>
            <person name="Wade K."/>
            <person name="Ball S.L."/>
            <person name="Bradley K.W."/>
            <person name="Asai D.J."/>
            <person name="Bowman C.A."/>
            <person name="Russell D.A."/>
            <person name="Pope W.H."/>
            <person name="Jacobs-Sera D."/>
            <person name="Hendrix R.W."/>
            <person name="Hatfull G.F."/>
        </authorList>
    </citation>
    <scope>NUCLEOTIDE SEQUENCE [LARGE SCALE GENOMIC DNA]</scope>
    <source>
        <strain evidence="4 5">DSM 27648</strain>
    </source>
</reference>
<sequence>MTRLAIGRYPTPVERLPIFPGDRASVFVKRDDATSDVYGGNKVRKLELLLGAARDLGRRRLVTVGAAGSHQVVATALYGEQFGFEVEAVLVGQPPSRHAENNLRVALAHGLVGIAAPAWAAAPPMVLARLGKDSFFVPLGGSNALGSLGFVEAAREVAAQVDAGLLPEPELCVVALGSGGTTAGLAVGFEQMGMRTRVVGVAVSHPVLALSVVARGLAFRTARLAGMSSAAASRAALRIDVDERWVGRGYGYPTAAGSEAMEIASRAGLVLDPTYTAKAFASALDLARSRRASTILYWHTLSSAPLPQLEGHFRVVSRDCFADSLERVSVVSVAGAWPRGACSGELPGRRDGREARLFEAGEVVVGNVDDVGLREHAEADDAVLGDLFVEDERHADHLAEWGNRALGACELVGEILDAPFGREAAELGADGGEIDLLAGWIAGEREPAVDLDELRVDEDGVRRKWEGDFGFGFLARVTGETEWNQCTVQVANDDVEHGGPLFRLLGFSGAASHRPRVSRAFGGTWFAPSSCSGWAEGKAVMKAIELHGYGDVDQLVYEDAETPVPGPGEVLVKTSAVGINPVDWKIRRGYMARVVPLELPTILGRDLAGVVWSNGPGASLFSPGDRVMAFASHAYAEFVVVKESVLSRIPAGLSDEQAAALPLVLLTGAQLIERGIAPQRGQTILITGAVGSVGRTAVFVAKGLGARVIAGVRASQKDEALALGVDGVLALDRDDEVAALPEVDAIADTVGGAVIAKLLPKIKRGGAVASVLGAPTVGDRSDLRVKAIVSHPDPTQLDRLAREVAASRLLMPVSRTLKFSDVREAHRVAEKGGHGKVVMVP</sequence>
<dbReference type="SUPFAM" id="SSF50129">
    <property type="entry name" value="GroES-like"/>
    <property type="match status" value="1"/>
</dbReference>
<name>A0A0K1Q112_9BACT</name>
<dbReference type="AlphaFoldDB" id="A0A0K1Q112"/>
<keyword evidence="5" id="KW-1185">Reference proteome</keyword>
<gene>
    <name evidence="4" type="ORF">AKJ09_06137</name>
</gene>
<dbReference type="Proteomes" id="UP000064967">
    <property type="component" value="Chromosome"/>
</dbReference>
<dbReference type="InterPro" id="IPR020843">
    <property type="entry name" value="ER"/>
</dbReference>
<dbReference type="Gene3D" id="3.90.180.10">
    <property type="entry name" value="Medium-chain alcohol dehydrogenases, catalytic domain"/>
    <property type="match status" value="1"/>
</dbReference>
<dbReference type="SUPFAM" id="SSF53686">
    <property type="entry name" value="Tryptophan synthase beta subunit-like PLP-dependent enzymes"/>
    <property type="match status" value="1"/>
</dbReference>
<evidence type="ECO:0000256" key="1">
    <source>
        <dbReference type="ARBA" id="ARBA00001933"/>
    </source>
</evidence>
<dbReference type="SMART" id="SM00829">
    <property type="entry name" value="PKS_ER"/>
    <property type="match status" value="1"/>
</dbReference>
<dbReference type="Pfam" id="PF13602">
    <property type="entry name" value="ADH_zinc_N_2"/>
    <property type="match status" value="1"/>
</dbReference>
<comment type="cofactor">
    <cofactor evidence="1">
        <name>pyridoxal 5'-phosphate</name>
        <dbReference type="ChEBI" id="CHEBI:597326"/>
    </cofactor>
</comment>
<dbReference type="KEGG" id="llu:AKJ09_06137"/>
<dbReference type="PANTHER" id="PTHR43482">
    <property type="entry name" value="PROTEIN AST1-RELATED"/>
    <property type="match status" value="1"/>
</dbReference>
<dbReference type="InterPro" id="IPR001926">
    <property type="entry name" value="TrpB-like_PALP"/>
</dbReference>
<dbReference type="RefSeq" id="WP_146650925.1">
    <property type="nucleotide sequence ID" value="NZ_CP012333.1"/>
</dbReference>
<dbReference type="PATRIC" id="fig|1391654.3.peg.6225"/>
<organism evidence="4 5">
    <name type="scientific">Labilithrix luteola</name>
    <dbReference type="NCBI Taxonomy" id="1391654"/>
    <lineage>
        <taxon>Bacteria</taxon>
        <taxon>Pseudomonadati</taxon>
        <taxon>Myxococcota</taxon>
        <taxon>Polyangia</taxon>
        <taxon>Polyangiales</taxon>
        <taxon>Labilitrichaceae</taxon>
        <taxon>Labilithrix</taxon>
    </lineage>
</organism>
<dbReference type="InterPro" id="IPR052585">
    <property type="entry name" value="Lipid_raft_assoc_Zn_ADH"/>
</dbReference>
<dbReference type="CDD" id="cd05289">
    <property type="entry name" value="MDR_like_2"/>
    <property type="match status" value="1"/>
</dbReference>
<dbReference type="Gene3D" id="3.40.50.1100">
    <property type="match status" value="2"/>
</dbReference>
<dbReference type="Pfam" id="PF00291">
    <property type="entry name" value="PALP"/>
    <property type="match status" value="1"/>
</dbReference>
<evidence type="ECO:0000313" key="5">
    <source>
        <dbReference type="Proteomes" id="UP000064967"/>
    </source>
</evidence>
<feature type="domain" description="Enoyl reductase (ER)" evidence="3">
    <location>
        <begin position="550"/>
        <end position="839"/>
    </location>
</feature>
<dbReference type="PANTHER" id="PTHR43482:SF1">
    <property type="entry name" value="PROTEIN AST1-RELATED"/>
    <property type="match status" value="1"/>
</dbReference>
<proteinExistence type="predicted"/>
<evidence type="ECO:0000256" key="2">
    <source>
        <dbReference type="ARBA" id="ARBA00022898"/>
    </source>
</evidence>
<evidence type="ECO:0000313" key="4">
    <source>
        <dbReference type="EMBL" id="AKU99473.1"/>
    </source>
</evidence>
<keyword evidence="2" id="KW-0663">Pyridoxal phosphate</keyword>
<dbReference type="Gene3D" id="3.40.50.720">
    <property type="entry name" value="NAD(P)-binding Rossmann-like Domain"/>
    <property type="match status" value="1"/>
</dbReference>
<dbReference type="InterPro" id="IPR011032">
    <property type="entry name" value="GroES-like_sf"/>
</dbReference>